<name>A0A1H3TEA5_9PSEU</name>
<protein>
    <submittedName>
        <fullName evidence="1">Uncharacterized protein</fullName>
    </submittedName>
</protein>
<accession>A0A1H3TEA5</accession>
<reference evidence="2" key="1">
    <citation type="submission" date="2016-10" db="EMBL/GenBank/DDBJ databases">
        <authorList>
            <person name="Varghese N."/>
            <person name="Submissions S."/>
        </authorList>
    </citation>
    <scope>NUCLEOTIDE SEQUENCE [LARGE SCALE GENOMIC DNA]</scope>
    <source>
        <strain evidence="2">CGMCC 4.3530</strain>
    </source>
</reference>
<gene>
    <name evidence="1" type="ORF">SAMN05216215_10807</name>
</gene>
<evidence type="ECO:0000313" key="2">
    <source>
        <dbReference type="Proteomes" id="UP000199529"/>
    </source>
</evidence>
<dbReference type="STRING" id="418495.SAMN05216215_10807"/>
<sequence length="64" mass="7503">MEQHLNTMPLEFNPNGVREYVETLKQLVRQGQWTPTELQTVESRLGVIQEMERKLHNVRRAKGG</sequence>
<evidence type="ECO:0000313" key="1">
    <source>
        <dbReference type="EMBL" id="SDZ48277.1"/>
    </source>
</evidence>
<dbReference type="AlphaFoldDB" id="A0A1H3TEA5"/>
<dbReference type="EMBL" id="FNOK01000080">
    <property type="protein sequence ID" value="SDZ48277.1"/>
    <property type="molecule type" value="Genomic_DNA"/>
</dbReference>
<proteinExistence type="predicted"/>
<organism evidence="1 2">
    <name type="scientific">Saccharopolyspora shandongensis</name>
    <dbReference type="NCBI Taxonomy" id="418495"/>
    <lineage>
        <taxon>Bacteria</taxon>
        <taxon>Bacillati</taxon>
        <taxon>Actinomycetota</taxon>
        <taxon>Actinomycetes</taxon>
        <taxon>Pseudonocardiales</taxon>
        <taxon>Pseudonocardiaceae</taxon>
        <taxon>Saccharopolyspora</taxon>
    </lineage>
</organism>
<dbReference type="Proteomes" id="UP000199529">
    <property type="component" value="Unassembled WGS sequence"/>
</dbReference>
<keyword evidence="2" id="KW-1185">Reference proteome</keyword>